<gene>
    <name evidence="1" type="ORF">OBRU01_16070</name>
</gene>
<dbReference type="InterPro" id="IPR036259">
    <property type="entry name" value="MFS_trans_sf"/>
</dbReference>
<protein>
    <submittedName>
        <fullName evidence="1">Synaptic vesicle protein</fullName>
    </submittedName>
</protein>
<dbReference type="SUPFAM" id="SSF103473">
    <property type="entry name" value="MFS general substrate transporter"/>
    <property type="match status" value="1"/>
</dbReference>
<dbReference type="AlphaFoldDB" id="A0A0L7L391"/>
<evidence type="ECO:0000313" key="1">
    <source>
        <dbReference type="EMBL" id="KOB69932.1"/>
    </source>
</evidence>
<name>A0A0L7L391_OPEBR</name>
<sequence>MDNASFENNFEELELDNVRNHKKFKQKGSAADECYSYEEALDLTGIIVMSYPWGYLSDTRGRKLVLMCAMCGSFISAAFSSLAPNWQVLAALRFISSAMWHFDPIVYCDFPIRAMSREVTKSLQKKTIK</sequence>
<dbReference type="Gene3D" id="1.20.1250.20">
    <property type="entry name" value="MFS general substrate transporter like domains"/>
    <property type="match status" value="1"/>
</dbReference>
<dbReference type="Proteomes" id="UP000037510">
    <property type="component" value="Unassembled WGS sequence"/>
</dbReference>
<comment type="caution">
    <text evidence="1">The sequence shown here is derived from an EMBL/GenBank/DDBJ whole genome shotgun (WGS) entry which is preliminary data.</text>
</comment>
<evidence type="ECO:0000313" key="2">
    <source>
        <dbReference type="Proteomes" id="UP000037510"/>
    </source>
</evidence>
<accession>A0A0L7L391</accession>
<dbReference type="EMBL" id="JTDY01003215">
    <property type="protein sequence ID" value="KOB69932.1"/>
    <property type="molecule type" value="Genomic_DNA"/>
</dbReference>
<organism evidence="1 2">
    <name type="scientific">Operophtera brumata</name>
    <name type="common">Winter moth</name>
    <name type="synonym">Phalaena brumata</name>
    <dbReference type="NCBI Taxonomy" id="104452"/>
    <lineage>
        <taxon>Eukaryota</taxon>
        <taxon>Metazoa</taxon>
        <taxon>Ecdysozoa</taxon>
        <taxon>Arthropoda</taxon>
        <taxon>Hexapoda</taxon>
        <taxon>Insecta</taxon>
        <taxon>Pterygota</taxon>
        <taxon>Neoptera</taxon>
        <taxon>Endopterygota</taxon>
        <taxon>Lepidoptera</taxon>
        <taxon>Glossata</taxon>
        <taxon>Ditrysia</taxon>
        <taxon>Geometroidea</taxon>
        <taxon>Geometridae</taxon>
        <taxon>Larentiinae</taxon>
        <taxon>Operophtera</taxon>
    </lineage>
</organism>
<keyword evidence="2" id="KW-1185">Reference proteome</keyword>
<proteinExistence type="predicted"/>
<reference evidence="1 2" key="1">
    <citation type="journal article" date="2015" name="Genome Biol. Evol.">
        <title>The genome of winter moth (Operophtera brumata) provides a genomic perspective on sexual dimorphism and phenology.</title>
        <authorList>
            <person name="Derks M.F."/>
            <person name="Smit S."/>
            <person name="Salis L."/>
            <person name="Schijlen E."/>
            <person name="Bossers A."/>
            <person name="Mateman C."/>
            <person name="Pijl A.S."/>
            <person name="de Ridder D."/>
            <person name="Groenen M.A."/>
            <person name="Visser M.E."/>
            <person name="Megens H.J."/>
        </authorList>
    </citation>
    <scope>NUCLEOTIDE SEQUENCE [LARGE SCALE GENOMIC DNA]</scope>
    <source>
        <strain evidence="1">WM2013NL</strain>
        <tissue evidence="1">Head and thorax</tissue>
    </source>
</reference>